<name>A0A212T099_9MICO</name>
<keyword evidence="4 5" id="KW-0378">Hydrolase</keyword>
<evidence type="ECO:0000256" key="4">
    <source>
        <dbReference type="ARBA" id="ARBA00022801"/>
    </source>
</evidence>
<dbReference type="EC" id="3.1.-.-" evidence="5"/>
<dbReference type="GO" id="GO:0004518">
    <property type="term" value="F:nuclease activity"/>
    <property type="evidence" value="ECO:0007669"/>
    <property type="project" value="UniProtKB-KW"/>
</dbReference>
<dbReference type="PANTHER" id="PTHR33317:SF4">
    <property type="entry name" value="POLYNUCLEOTIDYL TRANSFERASE, RIBONUCLEASE H-LIKE SUPERFAMILY PROTEIN"/>
    <property type="match status" value="1"/>
</dbReference>
<evidence type="ECO:0000256" key="6">
    <source>
        <dbReference type="SAM" id="MobiDB-lite"/>
    </source>
</evidence>
<keyword evidence="9" id="KW-1185">Reference proteome</keyword>
<dbReference type="SMART" id="SM00732">
    <property type="entry name" value="YqgFc"/>
    <property type="match status" value="1"/>
</dbReference>
<dbReference type="InterPro" id="IPR005227">
    <property type="entry name" value="YqgF"/>
</dbReference>
<comment type="similarity">
    <text evidence="5">Belongs to the YqgF HJR family.</text>
</comment>
<keyword evidence="2 5" id="KW-0690">Ribosome biogenesis</keyword>
<dbReference type="AlphaFoldDB" id="A0A212T099"/>
<dbReference type="PANTHER" id="PTHR33317">
    <property type="entry name" value="POLYNUCLEOTIDYL TRANSFERASE, RIBONUCLEASE H-LIKE SUPERFAMILY PROTEIN"/>
    <property type="match status" value="1"/>
</dbReference>
<reference evidence="8 9" key="1">
    <citation type="submission" date="2017-06" db="EMBL/GenBank/DDBJ databases">
        <authorList>
            <person name="Kim H.J."/>
            <person name="Triplett B.A."/>
        </authorList>
    </citation>
    <scope>NUCLEOTIDE SEQUENCE [LARGE SCALE GENOMIC DNA]</scope>
    <source>
        <strain evidence="8 9">DSM 22179</strain>
    </source>
</reference>
<gene>
    <name evidence="8" type="ORF">SAMN05445756_0015</name>
</gene>
<comment type="function">
    <text evidence="5">Could be a nuclease involved in processing of the 5'-end of pre-16S rRNA.</text>
</comment>
<dbReference type="Proteomes" id="UP000198122">
    <property type="component" value="Unassembled WGS sequence"/>
</dbReference>
<dbReference type="GO" id="GO:0005829">
    <property type="term" value="C:cytosol"/>
    <property type="evidence" value="ECO:0007669"/>
    <property type="project" value="TreeGrafter"/>
</dbReference>
<dbReference type="CDD" id="cd16964">
    <property type="entry name" value="YqgF"/>
    <property type="match status" value="1"/>
</dbReference>
<evidence type="ECO:0000256" key="1">
    <source>
        <dbReference type="ARBA" id="ARBA00022490"/>
    </source>
</evidence>
<keyword evidence="3 5" id="KW-0540">Nuclease</keyword>
<dbReference type="HAMAP" id="MF_00651">
    <property type="entry name" value="Nuclease_YqgF"/>
    <property type="match status" value="1"/>
</dbReference>
<feature type="domain" description="YqgF/RNase H-like" evidence="7">
    <location>
        <begin position="17"/>
        <end position="122"/>
    </location>
</feature>
<evidence type="ECO:0000256" key="3">
    <source>
        <dbReference type="ARBA" id="ARBA00022722"/>
    </source>
</evidence>
<dbReference type="SUPFAM" id="SSF53098">
    <property type="entry name" value="Ribonuclease H-like"/>
    <property type="match status" value="1"/>
</dbReference>
<evidence type="ECO:0000256" key="5">
    <source>
        <dbReference type="HAMAP-Rule" id="MF_00651"/>
    </source>
</evidence>
<keyword evidence="1 5" id="KW-0963">Cytoplasm</keyword>
<protein>
    <recommendedName>
        <fullName evidence="5">Putative pre-16S rRNA nuclease</fullName>
        <ecNumber evidence="5">3.1.-.-</ecNumber>
    </recommendedName>
</protein>
<evidence type="ECO:0000259" key="7">
    <source>
        <dbReference type="SMART" id="SM00732"/>
    </source>
</evidence>
<dbReference type="NCBIfam" id="TIGR00250">
    <property type="entry name" value="RNAse_H_YqgF"/>
    <property type="match status" value="1"/>
</dbReference>
<sequence>MSELVEPQQSPSPSGAGVLWGLDVGTARVGLARSDAAGILASPVETVPTTPEDRSSALERVLELVRAEPGTVGVFVGLPRHLDGHESSSAALARHWARDLARALGVGVEVRLVDERMSTVVASRAMRSAGVAAAQQRDRIDQAAAVAILQTVLDARASGTLPGERVTGRKSRHRRSAQPTHPGENA</sequence>
<accession>A0A212T099</accession>
<dbReference type="GO" id="GO:0000967">
    <property type="term" value="P:rRNA 5'-end processing"/>
    <property type="evidence" value="ECO:0007669"/>
    <property type="project" value="UniProtKB-UniRule"/>
</dbReference>
<dbReference type="Pfam" id="PF03652">
    <property type="entry name" value="RuvX"/>
    <property type="match status" value="1"/>
</dbReference>
<organism evidence="8 9">
    <name type="scientific">Kytococcus aerolatus</name>
    <dbReference type="NCBI Taxonomy" id="592308"/>
    <lineage>
        <taxon>Bacteria</taxon>
        <taxon>Bacillati</taxon>
        <taxon>Actinomycetota</taxon>
        <taxon>Actinomycetes</taxon>
        <taxon>Micrococcales</taxon>
        <taxon>Kytococcaceae</taxon>
        <taxon>Kytococcus</taxon>
    </lineage>
</organism>
<dbReference type="RefSeq" id="WP_234994197.1">
    <property type="nucleotide sequence ID" value="NZ_FYEZ01000001.1"/>
</dbReference>
<evidence type="ECO:0000313" key="8">
    <source>
        <dbReference type="EMBL" id="SNC59194.1"/>
    </source>
</evidence>
<dbReference type="InterPro" id="IPR037027">
    <property type="entry name" value="YqgF/RNaseH-like_dom_sf"/>
</dbReference>
<dbReference type="Gene3D" id="3.30.420.140">
    <property type="entry name" value="YqgF/RNase H-like domain"/>
    <property type="match status" value="1"/>
</dbReference>
<comment type="subcellular location">
    <subcellularLocation>
        <location evidence="5">Cytoplasm</location>
    </subcellularLocation>
</comment>
<evidence type="ECO:0000313" key="9">
    <source>
        <dbReference type="Proteomes" id="UP000198122"/>
    </source>
</evidence>
<dbReference type="InterPro" id="IPR006641">
    <property type="entry name" value="YqgF/RNaseH-like_dom"/>
</dbReference>
<evidence type="ECO:0000256" key="2">
    <source>
        <dbReference type="ARBA" id="ARBA00022517"/>
    </source>
</evidence>
<dbReference type="InterPro" id="IPR012337">
    <property type="entry name" value="RNaseH-like_sf"/>
</dbReference>
<proteinExistence type="inferred from homology"/>
<feature type="region of interest" description="Disordered" evidence="6">
    <location>
        <begin position="159"/>
        <end position="186"/>
    </location>
</feature>
<dbReference type="GO" id="GO:0016788">
    <property type="term" value="F:hydrolase activity, acting on ester bonds"/>
    <property type="evidence" value="ECO:0007669"/>
    <property type="project" value="UniProtKB-UniRule"/>
</dbReference>
<dbReference type="EMBL" id="FYEZ01000001">
    <property type="protein sequence ID" value="SNC59194.1"/>
    <property type="molecule type" value="Genomic_DNA"/>
</dbReference>